<evidence type="ECO:0000256" key="1">
    <source>
        <dbReference type="SAM" id="SignalP"/>
    </source>
</evidence>
<comment type="caution">
    <text evidence="2">The sequence shown here is derived from an EMBL/GenBank/DDBJ whole genome shotgun (WGS) entry which is preliminary data.</text>
</comment>
<dbReference type="RefSeq" id="WP_188795380.1">
    <property type="nucleotide sequence ID" value="NZ_BMJA01000002.1"/>
</dbReference>
<accession>A0ABQ1GBJ2</accession>
<sequence length="456" mass="50925">MPAFTTLARAMALVLVVAPGAAWASQFDYSIFGSVEHSDNITLSDSNPISQNVFIPGFNFNYLQQGSTFQANVSGTFQDNDYLGHQFANQTQTELAGQANWTVLPKRLDFTVEDYAGVEPVDSLASNAPDNRQQTNVVSLGPTLHLQFGNVMRAQVELHYLNSYASKVKDFNSSRGMAAFRLYRDLNPTDTLSLNLESQRVKFNDSTATTLVDGVDDTIATPNYTRDEAYARYTSTLAHFSADVLAGWSKIDFDHARGESKPLARITLDWQITPHQTLSVTGAYEFSDAAQDMFLQPGQSVVNILDENPTDFLYNPGGGISTGNLVIDSEVYLERTLQATYTYHTERLQLSIAPTYDKLSYLNSATFNQSTRGGTVSADFRLRPNTTITGFVNAERLTYTSLQRTDKTYRYGVDLGHQWAPHWTWHVSYIRQVRGSNAAGQSYHENEVFFSVVFKR</sequence>
<protein>
    <recommendedName>
        <fullName evidence="4">TIGR03016 family PEP-CTERM system-associated outer membrane protein</fullName>
    </recommendedName>
</protein>
<dbReference type="Proteomes" id="UP000620046">
    <property type="component" value="Unassembled WGS sequence"/>
</dbReference>
<dbReference type="EMBL" id="BMJA01000002">
    <property type="protein sequence ID" value="GGA40322.1"/>
    <property type="molecule type" value="Genomic_DNA"/>
</dbReference>
<organism evidence="2 3">
    <name type="scientific">Dyella nitratireducens</name>
    <dbReference type="NCBI Taxonomy" id="1849580"/>
    <lineage>
        <taxon>Bacteria</taxon>
        <taxon>Pseudomonadati</taxon>
        <taxon>Pseudomonadota</taxon>
        <taxon>Gammaproteobacteria</taxon>
        <taxon>Lysobacterales</taxon>
        <taxon>Rhodanobacteraceae</taxon>
        <taxon>Dyella</taxon>
    </lineage>
</organism>
<proteinExistence type="predicted"/>
<name>A0ABQ1GBJ2_9GAMM</name>
<feature type="signal peptide" evidence="1">
    <location>
        <begin position="1"/>
        <end position="24"/>
    </location>
</feature>
<keyword evidence="3" id="KW-1185">Reference proteome</keyword>
<gene>
    <name evidence="2" type="ORF">GCM10010981_31960</name>
</gene>
<evidence type="ECO:0000313" key="2">
    <source>
        <dbReference type="EMBL" id="GGA40322.1"/>
    </source>
</evidence>
<evidence type="ECO:0000313" key="3">
    <source>
        <dbReference type="Proteomes" id="UP000620046"/>
    </source>
</evidence>
<feature type="chain" id="PRO_5045746935" description="TIGR03016 family PEP-CTERM system-associated outer membrane protein" evidence="1">
    <location>
        <begin position="25"/>
        <end position="456"/>
    </location>
</feature>
<keyword evidence="1" id="KW-0732">Signal</keyword>
<reference evidence="3" key="1">
    <citation type="journal article" date="2019" name="Int. J. Syst. Evol. Microbiol.">
        <title>The Global Catalogue of Microorganisms (GCM) 10K type strain sequencing project: providing services to taxonomists for standard genome sequencing and annotation.</title>
        <authorList>
            <consortium name="The Broad Institute Genomics Platform"/>
            <consortium name="The Broad Institute Genome Sequencing Center for Infectious Disease"/>
            <person name="Wu L."/>
            <person name="Ma J."/>
        </authorList>
    </citation>
    <scope>NUCLEOTIDE SEQUENCE [LARGE SCALE GENOMIC DNA]</scope>
    <source>
        <strain evidence="3">CGMCC 1.15439</strain>
    </source>
</reference>
<evidence type="ECO:0008006" key="4">
    <source>
        <dbReference type="Google" id="ProtNLM"/>
    </source>
</evidence>